<dbReference type="RefSeq" id="WP_088266198.1">
    <property type="nucleotide sequence ID" value="NZ_CBCSFR010000078.1"/>
</dbReference>
<comment type="caution">
    <text evidence="2">The sequence shown here is derived from an EMBL/GenBank/DDBJ whole genome shotgun (WGS) entry which is preliminary data.</text>
</comment>
<gene>
    <name evidence="2" type="ORF">I4J41_08175</name>
</gene>
<proteinExistence type="predicted"/>
<feature type="transmembrane region" description="Helical" evidence="1">
    <location>
        <begin position="282"/>
        <end position="299"/>
    </location>
</feature>
<feature type="transmembrane region" description="Helical" evidence="1">
    <location>
        <begin position="201"/>
        <end position="222"/>
    </location>
</feature>
<accession>A0ABS0LDF2</accession>
<evidence type="ECO:0000256" key="1">
    <source>
        <dbReference type="SAM" id="Phobius"/>
    </source>
</evidence>
<sequence length="320" mass="35327">MLSCSMVVVVWLFAWAIGMVSMAFLGALLGIVVIYALDLARYQAFNIPTSIWLHDVRRLTVAASTFMFVMAALTAVRTNTPWPLLTVFIIVGICATVYRDSFRMKNEDPAETVLAQSGDIFRSPHLDFIILPMVKIWLKIWAAVLLGSTISVLIGYFSHPRETNYGSGVGLVVVIMVIATKEIYKSLDNWVAAGYRRINWLSVQSALIIAQIPVGLCAGFYLKLIGAAPSLAFLALAPATMSWIFLAASLSKRWKQFFSIVHLFGVAALWVALFAAEPCRPYFIAAMVVSTAVSIWVAYRNVINREIESEKSDNVLGTST</sequence>
<feature type="transmembrane region" description="Helical" evidence="1">
    <location>
        <begin position="136"/>
        <end position="157"/>
    </location>
</feature>
<organism evidence="2 3">
    <name type="scientific">Corynebacterium belfantii</name>
    <dbReference type="NCBI Taxonomy" id="2014537"/>
    <lineage>
        <taxon>Bacteria</taxon>
        <taxon>Bacillati</taxon>
        <taxon>Actinomycetota</taxon>
        <taxon>Actinomycetes</taxon>
        <taxon>Mycobacteriales</taxon>
        <taxon>Corynebacteriaceae</taxon>
        <taxon>Corynebacterium</taxon>
    </lineage>
</organism>
<feature type="transmembrane region" description="Helical" evidence="1">
    <location>
        <begin position="12"/>
        <end position="37"/>
    </location>
</feature>
<keyword evidence="1" id="KW-0472">Membrane</keyword>
<dbReference type="GeneID" id="97333240"/>
<feature type="transmembrane region" description="Helical" evidence="1">
    <location>
        <begin position="163"/>
        <end position="180"/>
    </location>
</feature>
<dbReference type="EMBL" id="JADQUG010000032">
    <property type="protein sequence ID" value="MBG9354570.1"/>
    <property type="molecule type" value="Genomic_DNA"/>
</dbReference>
<feature type="transmembrane region" description="Helical" evidence="1">
    <location>
        <begin position="257"/>
        <end position="276"/>
    </location>
</feature>
<name>A0ABS0LDF2_9CORY</name>
<feature type="transmembrane region" description="Helical" evidence="1">
    <location>
        <begin position="228"/>
        <end position="250"/>
    </location>
</feature>
<reference evidence="2 3" key="1">
    <citation type="journal article" date="2020" name="J. Clin. Microbiol.">
        <title>Assessing the Genetic Diversity of Austrian Corynebacterium diphtheriae Clinical Isolates, 2011-2019.</title>
        <authorList>
            <person name="Schaeffer J."/>
            <person name="Huhulescu S."/>
            <person name="Stoeger A."/>
            <person name="Allerberger F."/>
            <person name="Ruppitsch W."/>
        </authorList>
    </citation>
    <scope>NUCLEOTIDE SEQUENCE [LARGE SCALE GENOMIC DNA]</scope>
    <source>
        <strain evidence="2 3">04-17</strain>
    </source>
</reference>
<keyword evidence="1" id="KW-0812">Transmembrane</keyword>
<evidence type="ECO:0000313" key="3">
    <source>
        <dbReference type="Proteomes" id="UP000615580"/>
    </source>
</evidence>
<feature type="transmembrane region" description="Helical" evidence="1">
    <location>
        <begin position="58"/>
        <end position="76"/>
    </location>
</feature>
<evidence type="ECO:0000313" key="2">
    <source>
        <dbReference type="EMBL" id="MBG9354570.1"/>
    </source>
</evidence>
<feature type="transmembrane region" description="Helical" evidence="1">
    <location>
        <begin position="82"/>
        <end position="98"/>
    </location>
</feature>
<dbReference type="Proteomes" id="UP000615580">
    <property type="component" value="Unassembled WGS sequence"/>
</dbReference>
<keyword evidence="1" id="KW-1133">Transmembrane helix</keyword>
<protein>
    <submittedName>
        <fullName evidence="2">Uncharacterized protein</fullName>
    </submittedName>
</protein>
<keyword evidence="3" id="KW-1185">Reference proteome</keyword>